<feature type="region of interest" description="Disordered" evidence="1">
    <location>
        <begin position="88"/>
        <end position="235"/>
    </location>
</feature>
<feature type="compositionally biased region" description="Basic residues" evidence="1">
    <location>
        <begin position="185"/>
        <end position="197"/>
    </location>
</feature>
<feature type="compositionally biased region" description="Low complexity" evidence="1">
    <location>
        <begin position="88"/>
        <end position="107"/>
    </location>
</feature>
<sequence>MHAERGESKGGVAKHAKPTWRWWSSIEVAARRTKGVLRGVYGPVSDPIAQITGTALEALLLSMWVHVRRSASKLPSAAGDCLVLSSRPTSAGARRAATARAESAPEGSSMARARGPSSVEPSGGAAAASRATSARPRVPGLNLANTSVTHVTLGPTPSPRKMVSAGGEAGSTATEREWQMAPSKRLQRGASHSHRTLKGATPLSYVETASAKYHRPAQKVTQEHNEVVYGESPIQ</sequence>
<dbReference type="EMBL" id="LGRX02004364">
    <property type="protein sequence ID" value="KAK3280526.1"/>
    <property type="molecule type" value="Genomic_DNA"/>
</dbReference>
<comment type="caution">
    <text evidence="2">The sequence shown here is derived from an EMBL/GenBank/DDBJ whole genome shotgun (WGS) entry which is preliminary data.</text>
</comment>
<proteinExistence type="predicted"/>
<dbReference type="Proteomes" id="UP001190700">
    <property type="component" value="Unassembled WGS sequence"/>
</dbReference>
<organism evidence="2 3">
    <name type="scientific">Cymbomonas tetramitiformis</name>
    <dbReference type="NCBI Taxonomy" id="36881"/>
    <lineage>
        <taxon>Eukaryota</taxon>
        <taxon>Viridiplantae</taxon>
        <taxon>Chlorophyta</taxon>
        <taxon>Pyramimonadophyceae</taxon>
        <taxon>Pyramimonadales</taxon>
        <taxon>Pyramimonadaceae</taxon>
        <taxon>Cymbomonas</taxon>
    </lineage>
</organism>
<name>A0AAE0GLY0_9CHLO</name>
<keyword evidence="3" id="KW-1185">Reference proteome</keyword>
<evidence type="ECO:0000313" key="2">
    <source>
        <dbReference type="EMBL" id="KAK3280526.1"/>
    </source>
</evidence>
<evidence type="ECO:0000256" key="1">
    <source>
        <dbReference type="SAM" id="MobiDB-lite"/>
    </source>
</evidence>
<feature type="compositionally biased region" description="Low complexity" evidence="1">
    <location>
        <begin position="121"/>
        <end position="137"/>
    </location>
</feature>
<dbReference type="AlphaFoldDB" id="A0AAE0GLY0"/>
<evidence type="ECO:0000313" key="3">
    <source>
        <dbReference type="Proteomes" id="UP001190700"/>
    </source>
</evidence>
<reference evidence="2 3" key="1">
    <citation type="journal article" date="2015" name="Genome Biol. Evol.">
        <title>Comparative Genomics of a Bacterivorous Green Alga Reveals Evolutionary Causalities and Consequences of Phago-Mixotrophic Mode of Nutrition.</title>
        <authorList>
            <person name="Burns J.A."/>
            <person name="Paasch A."/>
            <person name="Narechania A."/>
            <person name="Kim E."/>
        </authorList>
    </citation>
    <scope>NUCLEOTIDE SEQUENCE [LARGE SCALE GENOMIC DNA]</scope>
    <source>
        <strain evidence="2 3">PLY_AMNH</strain>
    </source>
</reference>
<protein>
    <submittedName>
        <fullName evidence="2">Uncharacterized protein</fullName>
    </submittedName>
</protein>
<accession>A0AAE0GLY0</accession>
<gene>
    <name evidence="2" type="ORF">CYMTET_11620</name>
</gene>